<dbReference type="InterPro" id="IPR038445">
    <property type="entry name" value="NCDase_C_sf"/>
</dbReference>
<feature type="binding site" evidence="6">
    <location>
        <position position="526"/>
    </location>
    <ligand>
        <name>Zn(2+)</name>
        <dbReference type="ChEBI" id="CHEBI:29105"/>
    </ligand>
</feature>
<sequence>MAKRTFSTLETFLIFLLVMMTAVTVALLSLLFITSGTIENHKDSGVPTTQSSTTTLGSTATQGSTLTHGTTATPTPPVVTTPEPPLFQNFSGYHIGVGRADCTGQVADINLMGYSKTGQNARGILTRLYSRAFVMAEPDGSNRVVFVSIDIGMVSQRLRLEVLNRLQTKYGSLYGKDNVILSGTHTHSGPAGYFQYTVFVIASEGFSNRTFEYMVTGIVKSIEMAHRNMKPGKIFIKKGTVEGAQINRSPYSYLQNPESERARYSSNTDKEMVVLKMEDLDGAELGLISWFAIHPVSMNNSNHLVNSDNMGYAAYLFEQEKNKGYLPGEGPYVAAFASSNLGDVSPNILGPHCVNTGESCDNANSSCPIGGSSMCMATGPGLDMFNSTQIIGRIIYERAKELYASASQELTGPLAAAHQWVNMTDVTVWLNSTHSVKTCKPALGYSFAAGTIDGFGSFNFTQGTTVGDPFWDTLRDQLLGKPSEEIKQCQKPKPILLHTGEVLEAVEVLEAGMMVWNLLMQSSLSETMSGRRLREAVQAEFATYGMKNMTVVISGLCNVYTHYITTFEEYQVQRYEAASTIYGPHTLSAYIQLFRALAKAIATDTVANLSRGPEPPFFKQLIASLIPNIVDRAPIGKTFGDVLQPAKPTYRVGEVAEVTFVGANPKNSAESQTHRTFLTVEKYEATSATWQIVHNDASWETRFYWYKGLLGHSNATIQWHIPDTAQPGIYRIRYFGHNRKQDFLKPAVILPFESTSSAFEVVTT</sequence>
<feature type="domain" description="Neutral/alkaline non-lysosomal ceramidase N-terminal" evidence="10">
    <location>
        <begin position="93"/>
        <end position="592"/>
    </location>
</feature>
<keyword evidence="6" id="KW-0862">Zinc</keyword>
<comment type="cofactor">
    <cofactor evidence="6">
        <name>Zn(2+)</name>
        <dbReference type="ChEBI" id="CHEBI:29105"/>
    </cofactor>
    <text evidence="6">Binds 1 zinc ion per subunit.</text>
</comment>
<comment type="catalytic activity">
    <reaction evidence="7">
        <text>an N-acylsphing-4-enine + H2O = sphing-4-enine + a fatty acid</text>
        <dbReference type="Rhea" id="RHEA:20856"/>
        <dbReference type="ChEBI" id="CHEBI:15377"/>
        <dbReference type="ChEBI" id="CHEBI:28868"/>
        <dbReference type="ChEBI" id="CHEBI:52639"/>
        <dbReference type="ChEBI" id="CHEBI:57756"/>
        <dbReference type="EC" id="3.5.1.23"/>
    </reaction>
</comment>
<dbReference type="Ensembl" id="ENSCAFT00030040697.1">
    <property type="protein sequence ID" value="ENSCAFP00030035522.1"/>
    <property type="gene ID" value="ENSCAFG00030021796.1"/>
</dbReference>
<protein>
    <recommendedName>
        <fullName evidence="3 7">Neutral ceramidase</fullName>
        <ecNumber evidence="2 7">3.5.1.23</ecNumber>
    </recommendedName>
</protein>
<reference evidence="12" key="2">
    <citation type="submission" date="2025-08" db="UniProtKB">
        <authorList>
            <consortium name="Ensembl"/>
        </authorList>
    </citation>
    <scope>IDENTIFICATION</scope>
</reference>
<evidence type="ECO:0000259" key="10">
    <source>
        <dbReference type="Pfam" id="PF04734"/>
    </source>
</evidence>
<feature type="active site" description="Nucleophile" evidence="5">
    <location>
        <position position="345"/>
    </location>
</feature>
<comment type="similarity">
    <text evidence="1 7">Belongs to the neutral ceramidase family.</text>
</comment>
<feature type="binding site" evidence="6">
    <location>
        <position position="185"/>
    </location>
    <ligand>
        <name>Zn(2+)</name>
        <dbReference type="ChEBI" id="CHEBI:29105"/>
    </ligand>
</feature>
<dbReference type="GO" id="GO:0046512">
    <property type="term" value="P:sphingosine biosynthetic process"/>
    <property type="evidence" value="ECO:0007669"/>
    <property type="project" value="UniProtKB-ARBA"/>
</dbReference>
<dbReference type="Gene3D" id="2.60.40.2300">
    <property type="entry name" value="Neutral/alkaline non-lysosomal ceramidase, C-terminal domain"/>
    <property type="match status" value="1"/>
</dbReference>
<feature type="binding site" evidence="6">
    <location>
        <position position="563"/>
    </location>
    <ligand>
        <name>Zn(2+)</name>
        <dbReference type="ChEBI" id="CHEBI:29105"/>
    </ligand>
</feature>
<dbReference type="Pfam" id="PF17048">
    <property type="entry name" value="Ceramidse_alk_C"/>
    <property type="match status" value="1"/>
</dbReference>
<dbReference type="GO" id="GO:0017040">
    <property type="term" value="F:N-acylsphingosine amidohydrolase activity"/>
    <property type="evidence" value="ECO:0007669"/>
    <property type="project" value="UniProtKB-UniRule"/>
</dbReference>
<feature type="binding site" evidence="6">
    <location>
        <position position="294"/>
    </location>
    <ligand>
        <name>Zn(2+)</name>
        <dbReference type="ChEBI" id="CHEBI:29105"/>
    </ligand>
</feature>
<keyword evidence="4 7" id="KW-0378">Hydrolase</keyword>
<evidence type="ECO:0000313" key="12">
    <source>
        <dbReference type="Ensembl" id="ENSCAFP00030035522.1"/>
    </source>
</evidence>
<dbReference type="PANTHER" id="PTHR12670:SF1">
    <property type="entry name" value="NEUTRAL CERAMIDASE"/>
    <property type="match status" value="1"/>
</dbReference>
<dbReference type="PANTHER" id="PTHR12670">
    <property type="entry name" value="CERAMIDASE"/>
    <property type="match status" value="1"/>
</dbReference>
<keyword evidence="9" id="KW-0472">Membrane</keyword>
<feature type="compositionally biased region" description="Low complexity" evidence="8">
    <location>
        <begin position="48"/>
        <end position="73"/>
    </location>
</feature>
<evidence type="ECO:0000256" key="9">
    <source>
        <dbReference type="SAM" id="Phobius"/>
    </source>
</evidence>
<dbReference type="InterPro" id="IPR031329">
    <property type="entry name" value="NEUT/ALK_ceramidase_N"/>
</dbReference>
<dbReference type="Pfam" id="PF04734">
    <property type="entry name" value="Ceramidase_alk"/>
    <property type="match status" value="1"/>
</dbReference>
<evidence type="ECO:0000256" key="2">
    <source>
        <dbReference type="ARBA" id="ARBA00011891"/>
    </source>
</evidence>
<keyword evidence="6" id="KW-0479">Metal-binding</keyword>
<dbReference type="GO" id="GO:0046514">
    <property type="term" value="P:ceramide catabolic process"/>
    <property type="evidence" value="ECO:0007669"/>
    <property type="project" value="InterPro"/>
</dbReference>
<keyword evidence="9" id="KW-1133">Transmembrane helix</keyword>
<evidence type="ECO:0000256" key="4">
    <source>
        <dbReference type="ARBA" id="ARBA00022801"/>
    </source>
</evidence>
<evidence type="ECO:0000256" key="7">
    <source>
        <dbReference type="RuleBase" id="RU366019"/>
    </source>
</evidence>
<feature type="domain" description="Neutral/alkaline non-lysosomal ceramidase C-terminal" evidence="11">
    <location>
        <begin position="594"/>
        <end position="761"/>
    </location>
</feature>
<keyword evidence="9" id="KW-0812">Transmembrane</keyword>
<evidence type="ECO:0000256" key="3">
    <source>
        <dbReference type="ARBA" id="ARBA00019235"/>
    </source>
</evidence>
<organism evidence="12 13">
    <name type="scientific">Canis lupus familiaris</name>
    <name type="common">Dog</name>
    <name type="synonym">Canis familiaris</name>
    <dbReference type="NCBI Taxonomy" id="9615"/>
    <lineage>
        <taxon>Eukaryota</taxon>
        <taxon>Metazoa</taxon>
        <taxon>Chordata</taxon>
        <taxon>Craniata</taxon>
        <taxon>Vertebrata</taxon>
        <taxon>Euteleostomi</taxon>
        <taxon>Mammalia</taxon>
        <taxon>Eutheria</taxon>
        <taxon>Laurasiatheria</taxon>
        <taxon>Carnivora</taxon>
        <taxon>Caniformia</taxon>
        <taxon>Canidae</taxon>
        <taxon>Canis</taxon>
    </lineage>
</organism>
<dbReference type="Proteomes" id="UP000694429">
    <property type="component" value="Chromosome 26"/>
</dbReference>
<dbReference type="InterPro" id="IPR031331">
    <property type="entry name" value="NEUT/ALK_ceramidase_C"/>
</dbReference>
<dbReference type="InterPro" id="IPR006823">
    <property type="entry name" value="Ceramidase_alk"/>
</dbReference>
<dbReference type="FunFam" id="2.60.40.2300:FF:000001">
    <property type="entry name" value="N-acylsphingosine amidohydrolase 2"/>
    <property type="match status" value="1"/>
</dbReference>
<reference evidence="12" key="1">
    <citation type="submission" date="2019-03" db="EMBL/GenBank/DDBJ databases">
        <authorList>
            <person name="Warren W.C."/>
            <person name="Johnson G.S."/>
        </authorList>
    </citation>
    <scope>NUCLEOTIDE SEQUENCE [LARGE SCALE GENOMIC DNA]</scope>
    <source>
        <strain evidence="12">Basenji</strain>
    </source>
</reference>
<evidence type="ECO:0000313" key="13">
    <source>
        <dbReference type="Proteomes" id="UP000694429"/>
    </source>
</evidence>
<dbReference type="GO" id="GO:0005886">
    <property type="term" value="C:plasma membrane"/>
    <property type="evidence" value="ECO:0007669"/>
    <property type="project" value="UniProtKB-ARBA"/>
</dbReference>
<accession>A0A8C0RQW5</accession>
<feature type="region of interest" description="Disordered" evidence="8">
    <location>
        <begin position="42"/>
        <end position="76"/>
    </location>
</feature>
<evidence type="ECO:0000256" key="1">
    <source>
        <dbReference type="ARBA" id="ARBA00009835"/>
    </source>
</evidence>
<dbReference type="EC" id="3.5.1.23" evidence="2 7"/>
<dbReference type="AlphaFoldDB" id="A0A8C0RQW5"/>
<evidence type="ECO:0000256" key="6">
    <source>
        <dbReference type="PIRSR" id="PIRSR606823-2"/>
    </source>
</evidence>
<dbReference type="GO" id="GO:0005737">
    <property type="term" value="C:cytoplasm"/>
    <property type="evidence" value="ECO:0007669"/>
    <property type="project" value="UniProtKB-ARBA"/>
</dbReference>
<proteinExistence type="inferred from homology"/>
<keyword evidence="7" id="KW-0746">Sphingolipid metabolism</keyword>
<evidence type="ECO:0000256" key="5">
    <source>
        <dbReference type="PIRSR" id="PIRSR606823-1"/>
    </source>
</evidence>
<dbReference type="GO" id="GO:0046872">
    <property type="term" value="F:metal ion binding"/>
    <property type="evidence" value="ECO:0007669"/>
    <property type="project" value="UniProtKB-KW"/>
</dbReference>
<keyword evidence="7" id="KW-0443">Lipid metabolism</keyword>
<name>A0A8C0RQW5_CANLF</name>
<evidence type="ECO:0000256" key="8">
    <source>
        <dbReference type="SAM" id="MobiDB-lite"/>
    </source>
</evidence>
<evidence type="ECO:0000259" key="11">
    <source>
        <dbReference type="Pfam" id="PF17048"/>
    </source>
</evidence>
<dbReference type="GO" id="GO:0046513">
    <property type="term" value="P:ceramide biosynthetic process"/>
    <property type="evidence" value="ECO:0007669"/>
    <property type="project" value="UniProtKB-ARBA"/>
</dbReference>
<feature type="transmembrane region" description="Helical" evidence="9">
    <location>
        <begin position="12"/>
        <end position="33"/>
    </location>
</feature>